<feature type="compositionally biased region" description="Acidic residues" evidence="6">
    <location>
        <begin position="1107"/>
        <end position="1127"/>
    </location>
</feature>
<feature type="compositionally biased region" description="Basic and acidic residues" evidence="6">
    <location>
        <begin position="1086"/>
        <end position="1106"/>
    </location>
</feature>
<evidence type="ECO:0000256" key="7">
    <source>
        <dbReference type="SAM" id="Phobius"/>
    </source>
</evidence>
<gene>
    <name evidence="10" type="ORF">EG328_002667</name>
</gene>
<feature type="transmembrane region" description="Helical" evidence="7">
    <location>
        <begin position="670"/>
        <end position="689"/>
    </location>
</feature>
<feature type="transmembrane region" description="Helical" evidence="7">
    <location>
        <begin position="878"/>
        <end position="901"/>
    </location>
</feature>
<evidence type="ECO:0000256" key="4">
    <source>
        <dbReference type="ARBA" id="ARBA00022989"/>
    </source>
</evidence>
<feature type="compositionally biased region" description="Basic and acidic residues" evidence="6">
    <location>
        <begin position="1128"/>
        <end position="1174"/>
    </location>
</feature>
<dbReference type="Pfam" id="PF12585">
    <property type="entry name" value="DUF3759"/>
    <property type="match status" value="1"/>
</dbReference>
<feature type="compositionally biased region" description="Polar residues" evidence="6">
    <location>
        <begin position="228"/>
        <end position="238"/>
    </location>
</feature>
<dbReference type="CDD" id="cd14475">
    <property type="entry name" value="SPX_SYG1_like"/>
    <property type="match status" value="1"/>
</dbReference>
<dbReference type="EMBL" id="WNWS01000176">
    <property type="protein sequence ID" value="KAE9976326.1"/>
    <property type="molecule type" value="Genomic_DNA"/>
</dbReference>
<dbReference type="GO" id="GO:0016036">
    <property type="term" value="P:cellular response to phosphate starvation"/>
    <property type="evidence" value="ECO:0007669"/>
    <property type="project" value="TreeGrafter"/>
</dbReference>
<feature type="transmembrane region" description="Helical" evidence="7">
    <location>
        <begin position="701"/>
        <end position="719"/>
    </location>
</feature>
<comment type="caution">
    <text evidence="10">The sequence shown here is derived from an EMBL/GenBank/DDBJ whole genome shotgun (WGS) entry which is preliminary data.</text>
</comment>
<keyword evidence="4 7" id="KW-1133">Transmembrane helix</keyword>
<sequence length="1189" mass="135791">MPFGWGESHDAYNEIQNSDNKAEFSHELLAGGASFAAFKMFEDRQRKEGKPVSHQFAKELLVGFAGAEVDRLAETKGADYIDREKAKHQAKKNAEHMYDEHYGNEDNYDPNRQRPNERLQREYGQDRCSQNELVPEWRAKYLDYKLGKKKVSAVSRALKNVNNTSTSPRPKPSNSKNVPPTPNNSSRIEPAVSRKLSRSASRTPRNDASTRPLSIPRQRSKDPERQLLNDNYDNNSQDPPGLTRYGSIIGSPVNASNWGARRGDDNGSSLFELPDPAIAPKDPTPSLRRGDKGFARQPSPLVGGDNQNAYEAGETRHPGGSLSRRGKGVYRPQRVNSMPGNTGYQQQGARPLMRRLLSLGGGGNNSSSPTDVPLESYKAYRELEQRQDDFFHFLDSELDKIESFYKEKENEATERLQTMREQLHFMRDSRIEELVSARKDKHNSKRGGSVSGGIFEETIQNSKSRGEQWIHALDGALGAVRNGRFGKNTKRMQTMGSPYFPTGNGKPDENRDYVRRPTKHEIPYRTAKRKLKIAMQEYYRGLELLKSYALLNRKAFRKINKKYDKAVHARPPLRYMNDKVNEAYFVKSDVLEGHIRAAEDLYARYFEGGSYKVAASKLRIKADRPNDLNGTVFRNGIMAATGVCFGLEGLVYGSELLFHQDPATASSTSYLLQIYGGYFLMLILMLFFVIDCRIWTKAKLAELPCFFAFLLGLVMWLNFTRHGAEGMYTYYPAVLISLTAFVLFMPVPILFHRSRTWFLVSIGRLSLSPLFPVEFRDFFLGDMFCSLTYSMGNIALFFCLYWRGWADPPMCNSSHLRLIGFFSALPGIWRALQCLRRYRDTRNAFPHLANFGKYTCTILFYMSLSLYRVDKTSQLRAFFIFCGTINSVYCSLWDLIMDWSLLDFYAPKKLLRENMAFKNAWWYYTAMIIDPILRFNWIFYVIVSYQLQHSAVLSFCIAFSEICRRGIWTIFRVENEHCTNVERFRASRDVPLPYKFKQPERIAEEGGLLAPVGEEQETDEAHLEEQRRQGIRLSLPGLSHIPSRTSGNDIHRTRTEASGSTVRRRKMIEQSPLIRRMGSILHMAHAQDFERKKRPEVGEAVDKSSDSEGDDEDEDEGSDDIEQELEEAERAADAEMARVDGIDERGREERRRSGEDGKKGQEGDWSRGLGKEINAEEGNDDDGETSSGK</sequence>
<evidence type="ECO:0000256" key="3">
    <source>
        <dbReference type="ARBA" id="ARBA00022692"/>
    </source>
</evidence>
<name>A0A8H3UVX2_VENIN</name>
<dbReference type="AlphaFoldDB" id="A0A8H3UVX2"/>
<evidence type="ECO:0000256" key="2">
    <source>
        <dbReference type="ARBA" id="ARBA00009665"/>
    </source>
</evidence>
<organism evidence="10 11">
    <name type="scientific">Venturia inaequalis</name>
    <name type="common">Apple scab fungus</name>
    <dbReference type="NCBI Taxonomy" id="5025"/>
    <lineage>
        <taxon>Eukaryota</taxon>
        <taxon>Fungi</taxon>
        <taxon>Dikarya</taxon>
        <taxon>Ascomycota</taxon>
        <taxon>Pezizomycotina</taxon>
        <taxon>Dothideomycetes</taxon>
        <taxon>Pleosporomycetidae</taxon>
        <taxon>Venturiales</taxon>
        <taxon>Venturiaceae</taxon>
        <taxon>Venturia</taxon>
    </lineage>
</organism>
<feature type="compositionally biased region" description="Basic and acidic residues" evidence="6">
    <location>
        <begin position="84"/>
        <end position="125"/>
    </location>
</feature>
<evidence type="ECO:0000259" key="9">
    <source>
        <dbReference type="PROSITE" id="PS51382"/>
    </source>
</evidence>
<dbReference type="GO" id="GO:0005794">
    <property type="term" value="C:Golgi apparatus"/>
    <property type="evidence" value="ECO:0007669"/>
    <property type="project" value="TreeGrafter"/>
</dbReference>
<dbReference type="PANTHER" id="PTHR10783">
    <property type="entry name" value="XENOTROPIC AND POLYTROPIC RETROVIRUS RECEPTOR 1-RELATED"/>
    <property type="match status" value="1"/>
</dbReference>
<feature type="region of interest" description="Disordered" evidence="6">
    <location>
        <begin position="1036"/>
        <end position="1071"/>
    </location>
</feature>
<dbReference type="PROSITE" id="PS51380">
    <property type="entry name" value="EXS"/>
    <property type="match status" value="1"/>
</dbReference>
<reference evidence="10 11" key="1">
    <citation type="submission" date="2018-12" db="EMBL/GenBank/DDBJ databases">
        <title>Venturia inaequalis Genome Resource.</title>
        <authorList>
            <person name="Lichtner F.J."/>
        </authorList>
    </citation>
    <scope>NUCLEOTIDE SEQUENCE [LARGE SCALE GENOMIC DNA]</scope>
    <source>
        <strain evidence="10 11">120213</strain>
    </source>
</reference>
<feature type="compositionally biased region" description="Polar residues" evidence="6">
    <location>
        <begin position="334"/>
        <end position="348"/>
    </location>
</feature>
<comment type="similarity">
    <text evidence="2">Belongs to the SYG1 (TC 2.A.94) family.</text>
</comment>
<evidence type="ECO:0000256" key="1">
    <source>
        <dbReference type="ARBA" id="ARBA00004141"/>
    </source>
</evidence>
<proteinExistence type="inferred from homology"/>
<feature type="domain" description="EXS" evidence="8">
    <location>
        <begin position="810"/>
        <end position="1004"/>
    </location>
</feature>
<evidence type="ECO:0008006" key="12">
    <source>
        <dbReference type="Google" id="ProtNLM"/>
    </source>
</evidence>
<accession>A0A8H3UVX2</accession>
<evidence type="ECO:0000256" key="5">
    <source>
        <dbReference type="ARBA" id="ARBA00023136"/>
    </source>
</evidence>
<dbReference type="InterPro" id="IPR004331">
    <property type="entry name" value="SPX_dom"/>
</dbReference>
<dbReference type="Pfam" id="PF03105">
    <property type="entry name" value="SPX"/>
    <property type="match status" value="1"/>
</dbReference>
<feature type="compositionally biased region" description="Acidic residues" evidence="6">
    <location>
        <begin position="1175"/>
        <end position="1189"/>
    </location>
</feature>
<comment type="subcellular location">
    <subcellularLocation>
        <location evidence="1">Membrane</location>
        <topology evidence="1">Multi-pass membrane protein</topology>
    </subcellularLocation>
</comment>
<feature type="domain" description="SPX" evidence="9">
    <location>
        <begin position="113"/>
        <end position="577"/>
    </location>
</feature>
<feature type="region of interest" description="Disordered" evidence="6">
    <location>
        <begin position="159"/>
        <end position="348"/>
    </location>
</feature>
<dbReference type="InterPro" id="IPR004342">
    <property type="entry name" value="EXS_C"/>
</dbReference>
<protein>
    <recommendedName>
        <fullName evidence="12">Signal transduction protein</fullName>
    </recommendedName>
</protein>
<feature type="transmembrane region" description="Helical" evidence="7">
    <location>
        <begin position="779"/>
        <end position="802"/>
    </location>
</feature>
<dbReference type="InterPro" id="IPR022234">
    <property type="entry name" value="DUF3759"/>
</dbReference>
<feature type="compositionally biased region" description="Polar residues" evidence="6">
    <location>
        <begin position="198"/>
        <end position="212"/>
    </location>
</feature>
<feature type="transmembrane region" description="Helical" evidence="7">
    <location>
        <begin position="921"/>
        <end position="943"/>
    </location>
</feature>
<feature type="region of interest" description="Disordered" evidence="6">
    <location>
        <begin position="84"/>
        <end position="129"/>
    </location>
</feature>
<evidence type="ECO:0000313" key="11">
    <source>
        <dbReference type="Proteomes" id="UP000447873"/>
    </source>
</evidence>
<keyword evidence="5 7" id="KW-0472">Membrane</keyword>
<evidence type="ECO:0000256" key="6">
    <source>
        <dbReference type="SAM" id="MobiDB-lite"/>
    </source>
</evidence>
<feature type="transmembrane region" description="Helical" evidence="7">
    <location>
        <begin position="814"/>
        <end position="832"/>
    </location>
</feature>
<feature type="transmembrane region" description="Helical" evidence="7">
    <location>
        <begin position="731"/>
        <end position="751"/>
    </location>
</feature>
<dbReference type="GO" id="GO:0006817">
    <property type="term" value="P:phosphate ion transport"/>
    <property type="evidence" value="ECO:0007669"/>
    <property type="project" value="TreeGrafter"/>
</dbReference>
<dbReference type="PROSITE" id="PS51382">
    <property type="entry name" value="SPX"/>
    <property type="match status" value="1"/>
</dbReference>
<dbReference type="PANTHER" id="PTHR10783:SF103">
    <property type="entry name" value="SOLUTE CARRIER FAMILY 53 MEMBER 1"/>
    <property type="match status" value="1"/>
</dbReference>
<keyword evidence="3 7" id="KW-0812">Transmembrane</keyword>
<feature type="region of interest" description="Disordered" evidence="6">
    <location>
        <begin position="1086"/>
        <end position="1189"/>
    </location>
</feature>
<feature type="region of interest" description="Disordered" evidence="6">
    <location>
        <begin position="488"/>
        <end position="513"/>
    </location>
</feature>
<dbReference type="GO" id="GO:0005886">
    <property type="term" value="C:plasma membrane"/>
    <property type="evidence" value="ECO:0007669"/>
    <property type="project" value="TreeGrafter"/>
</dbReference>
<evidence type="ECO:0000259" key="8">
    <source>
        <dbReference type="PROSITE" id="PS51380"/>
    </source>
</evidence>
<dbReference type="GO" id="GO:0000822">
    <property type="term" value="F:inositol hexakisphosphate binding"/>
    <property type="evidence" value="ECO:0007669"/>
    <property type="project" value="TreeGrafter"/>
</dbReference>
<feature type="compositionally biased region" description="Polar residues" evidence="6">
    <location>
        <begin position="160"/>
        <end position="187"/>
    </location>
</feature>
<evidence type="ECO:0000313" key="10">
    <source>
        <dbReference type="EMBL" id="KAE9976326.1"/>
    </source>
</evidence>
<dbReference type="Proteomes" id="UP000447873">
    <property type="component" value="Unassembled WGS sequence"/>
</dbReference>
<dbReference type="Pfam" id="PF03124">
    <property type="entry name" value="EXS"/>
    <property type="match status" value="1"/>
</dbReference>